<keyword evidence="2" id="KW-0732">Signal</keyword>
<evidence type="ECO:0000313" key="3">
    <source>
        <dbReference type="EMBL" id="EXX60147.1"/>
    </source>
</evidence>
<dbReference type="HOGENOM" id="CLU_514987_0_0_1"/>
<feature type="signal peptide" evidence="2">
    <location>
        <begin position="1"/>
        <end position="20"/>
    </location>
</feature>
<keyword evidence="4" id="KW-1185">Reference proteome</keyword>
<organism evidence="3 4">
    <name type="scientific">Rhizophagus irregularis (strain DAOM 197198w)</name>
    <name type="common">Glomus intraradices</name>
    <dbReference type="NCBI Taxonomy" id="1432141"/>
    <lineage>
        <taxon>Eukaryota</taxon>
        <taxon>Fungi</taxon>
        <taxon>Fungi incertae sedis</taxon>
        <taxon>Mucoromycota</taxon>
        <taxon>Glomeromycotina</taxon>
        <taxon>Glomeromycetes</taxon>
        <taxon>Glomerales</taxon>
        <taxon>Glomeraceae</taxon>
        <taxon>Rhizophagus</taxon>
    </lineage>
</organism>
<evidence type="ECO:0000256" key="1">
    <source>
        <dbReference type="SAM" id="MobiDB-lite"/>
    </source>
</evidence>
<accession>A0A015ISI9</accession>
<feature type="compositionally biased region" description="Basic and acidic residues" evidence="1">
    <location>
        <begin position="128"/>
        <end position="137"/>
    </location>
</feature>
<feature type="compositionally biased region" description="Basic residues" evidence="1">
    <location>
        <begin position="161"/>
        <end position="170"/>
    </location>
</feature>
<dbReference type="AlphaFoldDB" id="A0A015ISI9"/>
<feature type="chain" id="PRO_5001475172" evidence="2">
    <location>
        <begin position="21"/>
        <end position="529"/>
    </location>
</feature>
<protein>
    <submittedName>
        <fullName evidence="3">Uncharacterized protein</fullName>
    </submittedName>
</protein>
<dbReference type="Proteomes" id="UP000022910">
    <property type="component" value="Unassembled WGS sequence"/>
</dbReference>
<feature type="compositionally biased region" description="Low complexity" evidence="1">
    <location>
        <begin position="174"/>
        <end position="187"/>
    </location>
</feature>
<name>A0A015ISI9_RHIIW</name>
<dbReference type="OrthoDB" id="2359104at2759"/>
<dbReference type="EMBL" id="JEMT01026025">
    <property type="protein sequence ID" value="EXX60147.1"/>
    <property type="molecule type" value="Genomic_DNA"/>
</dbReference>
<sequence length="529" mass="58376">MLLLFIPHILLIYFIKFAHAALYYSSIQESTVGLGILSENQPFPDNTNVLRLARVDPNNINCNEPAILFRSFIAGQTTISVLDLAEDGNTRIPPDNFCKSPSPKKRKLYIFDDNYILHERRRIHKRSPPHDHHDHHDHDHHKHSHGHHKHGHGHHSDDHHPPHHTSHHPPHPSPKGAPASPSAGPPDSKNPTPSSGKDPTPEPAPAPAPAPTPKAVNDKIKILTFYNEFVLIYYPCGVQVCGDIYSIKNIKNLVKSVSFTGNCDETSAVQGPDGFLYLCYHDVDSSISWESWKTNGIEFNKVYEGKISNVTVPNEIEAENFGGGLFKVFSTGPSKYSIVMGSFPGKPDPNSQIYNTPVQLFAYFITDVVIISGPFPIYQNGENFGGTIQFLIQVCNAEVGGEGYKCLISYRINETDSKTNFVAISFSANGEPTGTVQFEITGTKTPASLNLNYGGWCIGVVGLKGLDCLAYDEQGGYHGSWGIPVGDYSKVGNQPDNMMWAIPQFTNPLSWEIISTDQVTGFKPNVPNK</sequence>
<feature type="region of interest" description="Disordered" evidence="1">
    <location>
        <begin position="126"/>
        <end position="214"/>
    </location>
</feature>
<feature type="compositionally biased region" description="Pro residues" evidence="1">
    <location>
        <begin position="201"/>
        <end position="212"/>
    </location>
</feature>
<evidence type="ECO:0000256" key="2">
    <source>
        <dbReference type="SAM" id="SignalP"/>
    </source>
</evidence>
<gene>
    <name evidence="3" type="ORF">RirG_182610</name>
</gene>
<proteinExistence type="predicted"/>
<comment type="caution">
    <text evidence="3">The sequence shown here is derived from an EMBL/GenBank/DDBJ whole genome shotgun (WGS) entry which is preliminary data.</text>
</comment>
<feature type="compositionally biased region" description="Basic residues" evidence="1">
    <location>
        <begin position="138"/>
        <end position="153"/>
    </location>
</feature>
<evidence type="ECO:0000313" key="4">
    <source>
        <dbReference type="Proteomes" id="UP000022910"/>
    </source>
</evidence>
<reference evidence="3 4" key="1">
    <citation type="submission" date="2014-02" db="EMBL/GenBank/DDBJ databases">
        <title>Single nucleus genome sequencing reveals high similarity among nuclei of an endomycorrhizal fungus.</title>
        <authorList>
            <person name="Lin K."/>
            <person name="Geurts R."/>
            <person name="Zhang Z."/>
            <person name="Limpens E."/>
            <person name="Saunders D.G."/>
            <person name="Mu D."/>
            <person name="Pang E."/>
            <person name="Cao H."/>
            <person name="Cha H."/>
            <person name="Lin T."/>
            <person name="Zhou Q."/>
            <person name="Shang Y."/>
            <person name="Li Y."/>
            <person name="Ivanov S."/>
            <person name="Sharma T."/>
            <person name="Velzen R.V."/>
            <person name="Ruijter N.D."/>
            <person name="Aanen D.K."/>
            <person name="Win J."/>
            <person name="Kamoun S."/>
            <person name="Bisseling T."/>
            <person name="Huang S."/>
        </authorList>
    </citation>
    <scope>NUCLEOTIDE SEQUENCE [LARGE SCALE GENOMIC DNA]</scope>
    <source>
        <strain evidence="4">DAOM197198w</strain>
    </source>
</reference>